<reference evidence="3 4" key="1">
    <citation type="journal article" date="2015" name="Genome Announc.">
        <title>Expanding the biotechnology potential of lactobacilli through comparative genomics of 213 strains and associated genera.</title>
        <authorList>
            <person name="Sun Z."/>
            <person name="Harris H.M."/>
            <person name="McCann A."/>
            <person name="Guo C."/>
            <person name="Argimon S."/>
            <person name="Zhang W."/>
            <person name="Yang X."/>
            <person name="Jeffery I.B."/>
            <person name="Cooney J.C."/>
            <person name="Kagawa T.F."/>
            <person name="Liu W."/>
            <person name="Song Y."/>
            <person name="Salvetti E."/>
            <person name="Wrobel A."/>
            <person name="Rasinkangas P."/>
            <person name="Parkhill J."/>
            <person name="Rea M.C."/>
            <person name="O'Sullivan O."/>
            <person name="Ritari J."/>
            <person name="Douillard F.P."/>
            <person name="Paul Ross R."/>
            <person name="Yang R."/>
            <person name="Briner A.E."/>
            <person name="Felis G.E."/>
            <person name="de Vos W.M."/>
            <person name="Barrangou R."/>
            <person name="Klaenhammer T.R."/>
            <person name="Caufield P.W."/>
            <person name="Cui Y."/>
            <person name="Zhang H."/>
            <person name="O'Toole P.W."/>
        </authorList>
    </citation>
    <scope>NUCLEOTIDE SEQUENCE [LARGE SCALE GENOMIC DNA]</scope>
    <source>
        <strain evidence="3 4">DSM 8475</strain>
    </source>
</reference>
<evidence type="ECO:0000313" key="4">
    <source>
        <dbReference type="Proteomes" id="UP000051085"/>
    </source>
</evidence>
<protein>
    <submittedName>
        <fullName evidence="3">Uncharacterized protein</fullName>
    </submittedName>
</protein>
<sequence length="289" mass="30237">MRIKNLLIIIAIVAAVLLVMCYVRQVKDTRRGYNYVSGSRVAVNWLLVVLLVGSLVGIGVTSFAGHKESAAPAKSSQSSSAVEPTADDDEGDVMLKFKKTARMNDNGEAKVKFLISAKTKVVIKGHRSGVVVKTFKPSKGDDTVTRSFVFDTPGTYDITAKRGDKKVVKRLKVKGQSNDESSDSSSSSSAISQSSSSSDQSSSTSSDQSDSSTATSQRNSGGSSRTTTRQSNAGYTGGSHYRGGSYGGGRGSGNNSTEVPRSDNNANSEGTDNQGPAGGGNVTPTPDEQ</sequence>
<comment type="caution">
    <text evidence="3">The sequence shown here is derived from an EMBL/GenBank/DDBJ whole genome shotgun (WGS) entry which is preliminary data.</text>
</comment>
<keyword evidence="2" id="KW-1133">Transmembrane helix</keyword>
<feature type="transmembrane region" description="Helical" evidence="2">
    <location>
        <begin position="45"/>
        <end position="65"/>
    </location>
</feature>
<dbReference type="Proteomes" id="UP000051085">
    <property type="component" value="Unassembled WGS sequence"/>
</dbReference>
<organism evidence="3 4">
    <name type="scientific">Limosilactobacillus pontis DSM 8475</name>
    <dbReference type="NCBI Taxonomy" id="1423794"/>
    <lineage>
        <taxon>Bacteria</taxon>
        <taxon>Bacillati</taxon>
        <taxon>Bacillota</taxon>
        <taxon>Bacilli</taxon>
        <taxon>Lactobacillales</taxon>
        <taxon>Lactobacillaceae</taxon>
        <taxon>Limosilactobacillus</taxon>
    </lineage>
</organism>
<keyword evidence="2" id="KW-0812">Transmembrane</keyword>
<name>A0A922TNF7_9LACO</name>
<keyword evidence="2" id="KW-0472">Membrane</keyword>
<feature type="region of interest" description="Disordered" evidence="1">
    <location>
        <begin position="172"/>
        <end position="289"/>
    </location>
</feature>
<dbReference type="AlphaFoldDB" id="A0A922TNF7"/>
<evidence type="ECO:0000256" key="1">
    <source>
        <dbReference type="SAM" id="MobiDB-lite"/>
    </source>
</evidence>
<feature type="compositionally biased region" description="Polar residues" evidence="1">
    <location>
        <begin position="258"/>
        <end position="274"/>
    </location>
</feature>
<feature type="compositionally biased region" description="Gly residues" evidence="1">
    <location>
        <begin position="235"/>
        <end position="252"/>
    </location>
</feature>
<feature type="compositionally biased region" description="Low complexity" evidence="1">
    <location>
        <begin position="183"/>
        <end position="234"/>
    </location>
</feature>
<gene>
    <name evidence="3" type="ORF">FD34_GL000154</name>
</gene>
<evidence type="ECO:0000256" key="2">
    <source>
        <dbReference type="SAM" id="Phobius"/>
    </source>
</evidence>
<accession>A0A922TNF7</accession>
<evidence type="ECO:0000313" key="3">
    <source>
        <dbReference type="EMBL" id="KRM36449.1"/>
    </source>
</evidence>
<dbReference type="EMBL" id="AZGO01000049">
    <property type="protein sequence ID" value="KRM36449.1"/>
    <property type="molecule type" value="Genomic_DNA"/>
</dbReference>
<proteinExistence type="predicted"/>